<evidence type="ECO:0000313" key="2">
    <source>
        <dbReference type="Proteomes" id="UP000015559"/>
    </source>
</evidence>
<proteinExistence type="predicted"/>
<keyword evidence="2" id="KW-1185">Reference proteome</keyword>
<organism evidence="1 2">
    <name type="scientific">Sulfuricella denitrificans (strain DSM 22764 / NBRC 105220 / skB26)</name>
    <dbReference type="NCBI Taxonomy" id="1163617"/>
    <lineage>
        <taxon>Bacteria</taxon>
        <taxon>Pseudomonadati</taxon>
        <taxon>Pseudomonadota</taxon>
        <taxon>Betaproteobacteria</taxon>
        <taxon>Nitrosomonadales</taxon>
        <taxon>Sulfuricellaceae</taxon>
        <taxon>Sulfuricella</taxon>
    </lineage>
</organism>
<sequence>MHLAALTFSCGASFHLLGPNDTMLKVSKPVIAVVAARTGAGKSTATRYLAAVVEITKPVARVRFVAEDISHPTLQALVISRFGGSSILEQP</sequence>
<dbReference type="eggNOG" id="COG2403">
    <property type="taxonomic scope" value="Bacteria"/>
</dbReference>
<dbReference type="AlphaFoldDB" id="S6AMT0"/>
<protein>
    <submittedName>
        <fullName evidence="1">Uncharacterized protein</fullName>
    </submittedName>
</protein>
<gene>
    <name evidence="1" type="ORF">SCD_n02316</name>
</gene>
<dbReference type="HOGENOM" id="CLU_2425844_0_0_4"/>
<dbReference type="Proteomes" id="UP000015559">
    <property type="component" value="Chromosome"/>
</dbReference>
<dbReference type="EMBL" id="AP013066">
    <property type="protein sequence ID" value="BAN36124.1"/>
    <property type="molecule type" value="Genomic_DNA"/>
</dbReference>
<dbReference type="InterPro" id="IPR027417">
    <property type="entry name" value="P-loop_NTPase"/>
</dbReference>
<evidence type="ECO:0000313" key="1">
    <source>
        <dbReference type="EMBL" id="BAN36124.1"/>
    </source>
</evidence>
<dbReference type="SUPFAM" id="SSF52540">
    <property type="entry name" value="P-loop containing nucleoside triphosphate hydrolases"/>
    <property type="match status" value="1"/>
</dbReference>
<name>S6AMT0_SULDS</name>
<dbReference type="STRING" id="1163617.SCD_n02316"/>
<reference evidence="1 2" key="1">
    <citation type="journal article" date="2012" name="Appl. Environ. Microbiol.">
        <title>Draft genome sequence of a psychrotolerant sulfur-oxidizing bacterium, Sulfuricella denitrificans skB26, and proteomic insights into cold adaptation.</title>
        <authorList>
            <person name="Watanabe T."/>
            <person name="Kojima H."/>
            <person name="Fukui M."/>
        </authorList>
    </citation>
    <scope>NUCLEOTIDE SEQUENCE [LARGE SCALE GENOMIC DNA]</scope>
    <source>
        <strain evidence="2">skB26</strain>
    </source>
</reference>
<dbReference type="KEGG" id="sdr:SCD_n02316"/>
<accession>S6AMT0</accession>